<reference evidence="6" key="1">
    <citation type="submission" date="2016-10" db="EMBL/GenBank/DDBJ databases">
        <authorList>
            <person name="Varghese N."/>
            <person name="Submissions S."/>
        </authorList>
    </citation>
    <scope>NUCLEOTIDE SEQUENCE [LARGE SCALE GENOMIC DNA]</scope>
    <source>
        <strain evidence="6">DSM 45722</strain>
    </source>
</reference>
<proteinExistence type="inferred from homology"/>
<dbReference type="EMBL" id="FMUH01000005">
    <property type="protein sequence ID" value="SCX55678.1"/>
    <property type="molecule type" value="Genomic_DNA"/>
</dbReference>
<gene>
    <name evidence="5" type="ORF">SAMN03159343_3343</name>
</gene>
<dbReference type="NCBIfam" id="TIGR00377">
    <property type="entry name" value="ant_ant_sig"/>
    <property type="match status" value="1"/>
</dbReference>
<name>A0A1G4YRX7_9ACTN</name>
<evidence type="ECO:0000256" key="3">
    <source>
        <dbReference type="SAM" id="MobiDB-lite"/>
    </source>
</evidence>
<dbReference type="Gene3D" id="3.30.750.24">
    <property type="entry name" value="STAS domain"/>
    <property type="match status" value="1"/>
</dbReference>
<dbReference type="CDD" id="cd07043">
    <property type="entry name" value="STAS_anti-anti-sigma_factors"/>
    <property type="match status" value="1"/>
</dbReference>
<dbReference type="InterPro" id="IPR003658">
    <property type="entry name" value="Anti-sigma_ant"/>
</dbReference>
<evidence type="ECO:0000256" key="1">
    <source>
        <dbReference type="ARBA" id="ARBA00009013"/>
    </source>
</evidence>
<dbReference type="Pfam" id="PF01740">
    <property type="entry name" value="STAS"/>
    <property type="match status" value="1"/>
</dbReference>
<dbReference type="RefSeq" id="WP_092806331.1">
    <property type="nucleotide sequence ID" value="NZ_FMUH01000005.1"/>
</dbReference>
<feature type="region of interest" description="Disordered" evidence="3">
    <location>
        <begin position="1"/>
        <end position="24"/>
    </location>
</feature>
<dbReference type="Proteomes" id="UP000198981">
    <property type="component" value="Unassembled WGS sequence"/>
</dbReference>
<evidence type="ECO:0000256" key="2">
    <source>
        <dbReference type="RuleBase" id="RU003749"/>
    </source>
</evidence>
<dbReference type="OrthoDB" id="3576811at2"/>
<dbReference type="InterPro" id="IPR036513">
    <property type="entry name" value="STAS_dom_sf"/>
</dbReference>
<dbReference type="PANTHER" id="PTHR33495:SF2">
    <property type="entry name" value="ANTI-SIGMA FACTOR ANTAGONIST TM_1081-RELATED"/>
    <property type="match status" value="1"/>
</dbReference>
<evidence type="ECO:0000313" key="6">
    <source>
        <dbReference type="Proteomes" id="UP000198981"/>
    </source>
</evidence>
<evidence type="ECO:0000259" key="4">
    <source>
        <dbReference type="PROSITE" id="PS50801"/>
    </source>
</evidence>
<accession>A0A1G4YRX7</accession>
<dbReference type="STRING" id="1960309.SAMN03159343_3343"/>
<comment type="similarity">
    <text evidence="1 2">Belongs to the anti-sigma-factor antagonist family.</text>
</comment>
<protein>
    <recommendedName>
        <fullName evidence="2">Anti-sigma factor antagonist</fullName>
    </recommendedName>
</protein>
<keyword evidence="6" id="KW-1185">Reference proteome</keyword>
<feature type="compositionally biased region" description="Low complexity" evidence="3">
    <location>
        <begin position="13"/>
        <end position="24"/>
    </location>
</feature>
<dbReference type="AlphaFoldDB" id="A0A1G4YRX7"/>
<dbReference type="PROSITE" id="PS50801">
    <property type="entry name" value="STAS"/>
    <property type="match status" value="1"/>
</dbReference>
<organism evidence="5 6">
    <name type="scientific">Klenkia marina</name>
    <dbReference type="NCBI Taxonomy" id="1960309"/>
    <lineage>
        <taxon>Bacteria</taxon>
        <taxon>Bacillati</taxon>
        <taxon>Actinomycetota</taxon>
        <taxon>Actinomycetes</taxon>
        <taxon>Geodermatophilales</taxon>
        <taxon>Geodermatophilaceae</taxon>
        <taxon>Klenkia</taxon>
    </lineage>
</organism>
<dbReference type="InterPro" id="IPR002645">
    <property type="entry name" value="STAS_dom"/>
</dbReference>
<dbReference type="GO" id="GO:0043856">
    <property type="term" value="F:anti-sigma factor antagonist activity"/>
    <property type="evidence" value="ECO:0007669"/>
    <property type="project" value="InterPro"/>
</dbReference>
<feature type="domain" description="STAS" evidence="4">
    <location>
        <begin position="30"/>
        <end position="133"/>
    </location>
</feature>
<dbReference type="SUPFAM" id="SSF52091">
    <property type="entry name" value="SpoIIaa-like"/>
    <property type="match status" value="1"/>
</dbReference>
<evidence type="ECO:0000313" key="5">
    <source>
        <dbReference type="EMBL" id="SCX55678.1"/>
    </source>
</evidence>
<sequence length="133" mass="13832">MTSSDLPAEGQRDSSAPADTADAPFDDVITLSTSTDADGKVTVTVVGEVDTFTAPVLRASLDTQLEQQPEQLVIDLCGVQFLGSAGLAVLVETQKSARAREVGLTLVASTRAVTRPLEVTGLIDLFTIVDGNA</sequence>
<dbReference type="PANTHER" id="PTHR33495">
    <property type="entry name" value="ANTI-SIGMA FACTOR ANTAGONIST TM_1081-RELATED-RELATED"/>
    <property type="match status" value="1"/>
</dbReference>